<feature type="transmembrane region" description="Helical" evidence="2">
    <location>
        <begin position="146"/>
        <end position="168"/>
    </location>
</feature>
<comment type="function">
    <text evidence="2">NDH-1 shuttles electrons from NADH, via FMN and iron-sulfur (Fe-S) centers, to quinones in the respiratory chain. Couples the redox reaction to proton translocation (for every two electrons transferred, four hydrogen ions are translocated across the cytoplasmic membrane), and thus conserves the redox energy in a proton gradient.</text>
</comment>
<keyword evidence="4" id="KW-1185">Reference proteome</keyword>
<dbReference type="Gene3D" id="1.20.120.1200">
    <property type="entry name" value="NADH-ubiquinone/plastoquinone oxidoreductase chain 6, subunit NuoJ"/>
    <property type="match status" value="1"/>
</dbReference>
<dbReference type="STRING" id="479434.Sthe_0297"/>
<dbReference type="OrthoDB" id="161876at2"/>
<dbReference type="Pfam" id="PF00499">
    <property type="entry name" value="Oxidored_q3"/>
    <property type="match status" value="1"/>
</dbReference>
<dbReference type="EC" id="7.1.1.-" evidence="2"/>
<dbReference type="eggNOG" id="COG0839">
    <property type="taxonomic scope" value="Bacteria"/>
</dbReference>
<keyword evidence="3" id="KW-0830">Ubiquinone</keyword>
<reference evidence="4" key="1">
    <citation type="submission" date="2009-11" db="EMBL/GenBank/DDBJ databases">
        <title>The complete chromosome 1 of Sphaerobacter thermophilus DSM 20745.</title>
        <authorList>
            <person name="Lucas S."/>
            <person name="Copeland A."/>
            <person name="Lapidus A."/>
            <person name="Glavina del Rio T."/>
            <person name="Dalin E."/>
            <person name="Tice H."/>
            <person name="Bruce D."/>
            <person name="Goodwin L."/>
            <person name="Pitluck S."/>
            <person name="Kyrpides N."/>
            <person name="Mavromatis K."/>
            <person name="Ivanova N."/>
            <person name="Mikhailova N."/>
            <person name="LaButti K.M."/>
            <person name="Clum A."/>
            <person name="Sun H.I."/>
            <person name="Brettin T."/>
            <person name="Detter J.C."/>
            <person name="Han C."/>
            <person name="Larimer F."/>
            <person name="Land M."/>
            <person name="Hauser L."/>
            <person name="Markowitz V."/>
            <person name="Cheng J.F."/>
            <person name="Hugenholtz P."/>
            <person name="Woyke T."/>
            <person name="Wu D."/>
            <person name="Steenblock K."/>
            <person name="Schneider S."/>
            <person name="Pukall R."/>
            <person name="Goeker M."/>
            <person name="Klenk H.P."/>
            <person name="Eisen J.A."/>
        </authorList>
    </citation>
    <scope>NUCLEOTIDE SEQUENCE [LARGE SCALE GENOMIC DNA]</scope>
    <source>
        <strain evidence="4">ATCC 49802 / DSM 20745 / S 6022</strain>
    </source>
</reference>
<evidence type="ECO:0000256" key="1">
    <source>
        <dbReference type="ARBA" id="ARBA00005698"/>
    </source>
</evidence>
<feature type="transmembrane region" description="Helical" evidence="2">
    <location>
        <begin position="6"/>
        <end position="25"/>
    </location>
</feature>
<reference evidence="3 4" key="2">
    <citation type="journal article" date="2010" name="Stand. Genomic Sci.">
        <title>Complete genome sequence of Desulfohalobium retbaense type strain (HR(100)).</title>
        <authorList>
            <person name="Spring S."/>
            <person name="Nolan M."/>
            <person name="Lapidus A."/>
            <person name="Glavina Del Rio T."/>
            <person name="Copeland A."/>
            <person name="Tice H."/>
            <person name="Cheng J.F."/>
            <person name="Lucas S."/>
            <person name="Land M."/>
            <person name="Chen F."/>
            <person name="Bruce D."/>
            <person name="Goodwin L."/>
            <person name="Pitluck S."/>
            <person name="Ivanova N."/>
            <person name="Mavromatis K."/>
            <person name="Mikhailova N."/>
            <person name="Pati A."/>
            <person name="Chen A."/>
            <person name="Palaniappan K."/>
            <person name="Hauser L."/>
            <person name="Chang Y.J."/>
            <person name="Jeffries C.D."/>
            <person name="Munk C."/>
            <person name="Kiss H."/>
            <person name="Chain P."/>
            <person name="Han C."/>
            <person name="Brettin T."/>
            <person name="Detter J.C."/>
            <person name="Schuler E."/>
            <person name="Goker M."/>
            <person name="Rohde M."/>
            <person name="Bristow J."/>
            <person name="Eisen J.A."/>
            <person name="Markowitz V."/>
            <person name="Hugenholtz P."/>
            <person name="Kyrpides N.C."/>
            <person name="Klenk H.P."/>
        </authorList>
    </citation>
    <scope>NUCLEOTIDE SEQUENCE [LARGE SCALE GENOMIC DNA]</scope>
    <source>
        <strain evidence="4">ATCC 49802 / DSM 20745 / S 6022</strain>
    </source>
</reference>
<keyword evidence="2" id="KW-1133">Transmembrane helix</keyword>
<dbReference type="EMBL" id="CP001823">
    <property type="protein sequence ID" value="ACZ37736.1"/>
    <property type="molecule type" value="Genomic_DNA"/>
</dbReference>
<name>D1C6X5_SPHTD</name>
<evidence type="ECO:0000313" key="4">
    <source>
        <dbReference type="Proteomes" id="UP000002027"/>
    </source>
</evidence>
<keyword evidence="2" id="KW-0874">Quinone</keyword>
<sequence>MSAEVLVFDILGAVAVLAAAGVVLARKPVHSALSLVVSFVNVAAIYVILRAEFLAAAQIIVYTGAILVLVLFVIMLVHPEDLPEFHGGRPIQRVLALILGLVLLGEVLAAILTRTVVGQPGPWSEQAVQAVGGNTQALGQVLYSGYVLPIQATALLLLVATIGALVLARPETPRVRRVARDTLTISLGHPRGADGANGVELPALPAVAGDRIKPETGERELVMAKSGDDFLDQPVWGERRRS</sequence>
<accession>D1C6X5</accession>
<dbReference type="GO" id="GO:0048038">
    <property type="term" value="F:quinone binding"/>
    <property type="evidence" value="ECO:0007669"/>
    <property type="project" value="UniProtKB-UniRule"/>
</dbReference>
<keyword evidence="2" id="KW-0520">NAD</keyword>
<comment type="similarity">
    <text evidence="1 2">Belongs to the complex I subunit 6 family.</text>
</comment>
<proteinExistence type="inferred from homology"/>
<keyword evidence="2" id="KW-0472">Membrane</keyword>
<dbReference type="KEGG" id="sti:Sthe_0297"/>
<dbReference type="RefSeq" id="WP_012870784.1">
    <property type="nucleotide sequence ID" value="NC_013523.1"/>
</dbReference>
<evidence type="ECO:0000313" key="3">
    <source>
        <dbReference type="EMBL" id="ACZ37736.1"/>
    </source>
</evidence>
<dbReference type="InterPro" id="IPR042106">
    <property type="entry name" value="Nuo/plastoQ_OxRdtase_6_NuoJ"/>
</dbReference>
<organism evidence="3 4">
    <name type="scientific">Sphaerobacter thermophilus (strain ATCC 49802 / DSM 20745 / KCCM 41009 / NCIMB 13125 / S 6022)</name>
    <dbReference type="NCBI Taxonomy" id="479434"/>
    <lineage>
        <taxon>Bacteria</taxon>
        <taxon>Pseudomonadati</taxon>
        <taxon>Thermomicrobiota</taxon>
        <taxon>Thermomicrobia</taxon>
        <taxon>Sphaerobacterales</taxon>
        <taxon>Sphaerobacterineae</taxon>
        <taxon>Sphaerobacteraceae</taxon>
        <taxon>Sphaerobacter</taxon>
    </lineage>
</organism>
<dbReference type="InParanoid" id="D1C6X5"/>
<dbReference type="PANTHER" id="PTHR33269:SF17">
    <property type="entry name" value="NADH-UBIQUINONE OXIDOREDUCTASE CHAIN 6"/>
    <property type="match status" value="1"/>
</dbReference>
<comment type="subcellular location">
    <subcellularLocation>
        <location evidence="2">Cell membrane</location>
        <topology evidence="2">Multi-pass membrane protein</topology>
    </subcellularLocation>
</comment>
<dbReference type="GO" id="GO:0005886">
    <property type="term" value="C:plasma membrane"/>
    <property type="evidence" value="ECO:0007669"/>
    <property type="project" value="UniProtKB-SubCell"/>
</dbReference>
<keyword evidence="2" id="KW-0812">Transmembrane</keyword>
<dbReference type="InterPro" id="IPR001457">
    <property type="entry name" value="NADH_UbQ/plastoQ_OxRdtase_su6"/>
</dbReference>
<gene>
    <name evidence="3" type="ordered locus">Sthe_0297</name>
</gene>
<dbReference type="GO" id="GO:0008137">
    <property type="term" value="F:NADH dehydrogenase (ubiquinone) activity"/>
    <property type="evidence" value="ECO:0007669"/>
    <property type="project" value="UniProtKB-UniRule"/>
</dbReference>
<evidence type="ECO:0000256" key="2">
    <source>
        <dbReference type="RuleBase" id="RU004429"/>
    </source>
</evidence>
<dbReference type="Proteomes" id="UP000002027">
    <property type="component" value="Chromosome 1"/>
</dbReference>
<dbReference type="HOGENOM" id="CLU_085957_5_0_0"/>
<comment type="catalytic activity">
    <reaction evidence="2">
        <text>a quinone + NADH + 5 H(+)(in) = a quinol + NAD(+) + 4 H(+)(out)</text>
        <dbReference type="Rhea" id="RHEA:57888"/>
        <dbReference type="ChEBI" id="CHEBI:15378"/>
        <dbReference type="ChEBI" id="CHEBI:24646"/>
        <dbReference type="ChEBI" id="CHEBI:57540"/>
        <dbReference type="ChEBI" id="CHEBI:57945"/>
        <dbReference type="ChEBI" id="CHEBI:132124"/>
    </reaction>
</comment>
<feature type="transmembrane region" description="Helical" evidence="2">
    <location>
        <begin position="32"/>
        <end position="49"/>
    </location>
</feature>
<feature type="transmembrane region" description="Helical" evidence="2">
    <location>
        <begin position="55"/>
        <end position="74"/>
    </location>
</feature>
<keyword evidence="2" id="KW-1003">Cell membrane</keyword>
<protein>
    <recommendedName>
        <fullName evidence="2">NADH-quinone oxidoreductase subunit J</fullName>
        <ecNumber evidence="2">7.1.1.-</ecNumber>
    </recommendedName>
</protein>
<dbReference type="PANTHER" id="PTHR33269">
    <property type="entry name" value="NADH-UBIQUINONE OXIDOREDUCTASE CHAIN 6"/>
    <property type="match status" value="1"/>
</dbReference>
<dbReference type="AlphaFoldDB" id="D1C6X5"/>
<feature type="transmembrane region" description="Helical" evidence="2">
    <location>
        <begin position="94"/>
        <end position="113"/>
    </location>
</feature>